<organism evidence="2 3">
    <name type="scientific">Trichogramma kaykai</name>
    <dbReference type="NCBI Taxonomy" id="54128"/>
    <lineage>
        <taxon>Eukaryota</taxon>
        <taxon>Metazoa</taxon>
        <taxon>Ecdysozoa</taxon>
        <taxon>Arthropoda</taxon>
        <taxon>Hexapoda</taxon>
        <taxon>Insecta</taxon>
        <taxon>Pterygota</taxon>
        <taxon>Neoptera</taxon>
        <taxon>Endopterygota</taxon>
        <taxon>Hymenoptera</taxon>
        <taxon>Apocrita</taxon>
        <taxon>Proctotrupomorpha</taxon>
        <taxon>Chalcidoidea</taxon>
        <taxon>Trichogrammatidae</taxon>
        <taxon>Trichogramma</taxon>
    </lineage>
</organism>
<protein>
    <submittedName>
        <fullName evidence="2">Uncharacterized protein</fullName>
    </submittedName>
</protein>
<feature type="compositionally biased region" description="Polar residues" evidence="1">
    <location>
        <begin position="215"/>
        <end position="226"/>
    </location>
</feature>
<proteinExistence type="predicted"/>
<dbReference type="InterPro" id="IPR036770">
    <property type="entry name" value="Ankyrin_rpt-contain_sf"/>
</dbReference>
<dbReference type="Proteomes" id="UP001627154">
    <property type="component" value="Unassembled WGS sequence"/>
</dbReference>
<evidence type="ECO:0000256" key="1">
    <source>
        <dbReference type="SAM" id="MobiDB-lite"/>
    </source>
</evidence>
<name>A0ABD2WX10_9HYME</name>
<dbReference type="SUPFAM" id="SSF48403">
    <property type="entry name" value="Ankyrin repeat"/>
    <property type="match status" value="1"/>
</dbReference>
<dbReference type="Gene3D" id="1.25.40.20">
    <property type="entry name" value="Ankyrin repeat-containing domain"/>
    <property type="match status" value="1"/>
</dbReference>
<evidence type="ECO:0000313" key="2">
    <source>
        <dbReference type="EMBL" id="KAL3397445.1"/>
    </source>
</evidence>
<evidence type="ECO:0000313" key="3">
    <source>
        <dbReference type="Proteomes" id="UP001627154"/>
    </source>
</evidence>
<sequence length="234" mass="26800">MEPELDHPDAEPFEKILKDIENGEKRRKHFCHTIKDAIELRTPNVEVLIMQLTRCKSLFPSVDSFDNRRYFMEFTLEHGLLAMLKALHKNGMAPFNSIRWEDGKSSVHYLVERAAYNYLQFHDLILYILECFTVNHWDVLGFTLLHGACATGRVDLVRKFMGANGQLAARGIDDVARSRSVQVSGLRRACCAKAEPIRIAWTTTRLARRARLHCTRSSQPGASTSTIREDRLRG</sequence>
<comment type="caution">
    <text evidence="2">The sequence shown here is derived from an EMBL/GenBank/DDBJ whole genome shotgun (WGS) entry which is preliminary data.</text>
</comment>
<dbReference type="AlphaFoldDB" id="A0ABD2WX10"/>
<feature type="region of interest" description="Disordered" evidence="1">
    <location>
        <begin position="215"/>
        <end position="234"/>
    </location>
</feature>
<keyword evidence="3" id="KW-1185">Reference proteome</keyword>
<dbReference type="EMBL" id="JBJJXI010000064">
    <property type="protein sequence ID" value="KAL3397445.1"/>
    <property type="molecule type" value="Genomic_DNA"/>
</dbReference>
<gene>
    <name evidence="2" type="ORF">TKK_008784</name>
</gene>
<reference evidence="2 3" key="1">
    <citation type="journal article" date="2024" name="bioRxiv">
        <title>A reference genome for Trichogramma kaykai: A tiny desert-dwelling parasitoid wasp with competing sex-ratio distorters.</title>
        <authorList>
            <person name="Culotta J."/>
            <person name="Lindsey A.R."/>
        </authorList>
    </citation>
    <scope>NUCLEOTIDE SEQUENCE [LARGE SCALE GENOMIC DNA]</scope>
    <source>
        <strain evidence="2 3">KSX58</strain>
    </source>
</reference>
<accession>A0ABD2WX10</accession>